<proteinExistence type="predicted"/>
<evidence type="ECO:0000313" key="2">
    <source>
        <dbReference type="EMBL" id="GAH55628.1"/>
    </source>
</evidence>
<organism evidence="2">
    <name type="scientific">marine sediment metagenome</name>
    <dbReference type="NCBI Taxonomy" id="412755"/>
    <lineage>
        <taxon>unclassified sequences</taxon>
        <taxon>metagenomes</taxon>
        <taxon>ecological metagenomes</taxon>
    </lineage>
</organism>
<feature type="transmembrane region" description="Helical" evidence="1">
    <location>
        <begin position="20"/>
        <end position="44"/>
    </location>
</feature>
<comment type="caution">
    <text evidence="2">The sequence shown here is derived from an EMBL/GenBank/DDBJ whole genome shotgun (WGS) entry which is preliminary data.</text>
</comment>
<reference evidence="2" key="1">
    <citation type="journal article" date="2014" name="Front. Microbiol.">
        <title>High frequency of phylogenetically diverse reductive dehalogenase-homologous genes in deep subseafloor sedimentary metagenomes.</title>
        <authorList>
            <person name="Kawai M."/>
            <person name="Futagami T."/>
            <person name="Toyoda A."/>
            <person name="Takaki Y."/>
            <person name="Nishi S."/>
            <person name="Hori S."/>
            <person name="Arai W."/>
            <person name="Tsubouchi T."/>
            <person name="Morono Y."/>
            <person name="Uchiyama I."/>
            <person name="Ito T."/>
            <person name="Fujiyama A."/>
            <person name="Inagaki F."/>
            <person name="Takami H."/>
        </authorList>
    </citation>
    <scope>NUCLEOTIDE SEQUENCE</scope>
    <source>
        <strain evidence="2">Expedition CK06-06</strain>
    </source>
</reference>
<feature type="transmembrane region" description="Helical" evidence="1">
    <location>
        <begin position="50"/>
        <end position="68"/>
    </location>
</feature>
<keyword evidence="1" id="KW-0472">Membrane</keyword>
<dbReference type="EMBL" id="BARU01017042">
    <property type="protein sequence ID" value="GAH55628.1"/>
    <property type="molecule type" value="Genomic_DNA"/>
</dbReference>
<evidence type="ECO:0008006" key="3">
    <source>
        <dbReference type="Google" id="ProtNLM"/>
    </source>
</evidence>
<feature type="non-terminal residue" evidence="2">
    <location>
        <position position="1"/>
    </location>
</feature>
<feature type="transmembrane region" description="Helical" evidence="1">
    <location>
        <begin position="88"/>
        <end position="106"/>
    </location>
</feature>
<protein>
    <recommendedName>
        <fullName evidence="3">PrsW family intramembrane metalloprotease</fullName>
    </recommendedName>
</protein>
<name>X1IDH4_9ZZZZ</name>
<accession>X1IDH4</accession>
<feature type="transmembrane region" description="Helical" evidence="1">
    <location>
        <begin position="140"/>
        <end position="158"/>
    </location>
</feature>
<keyword evidence="1" id="KW-1133">Transmembrane helix</keyword>
<keyword evidence="1" id="KW-0812">Transmembrane</keyword>
<sequence>LVGKEKTDNLRMKKHFYNSLIAFFGGLLGVSVLFIIFYLIFNVAHFKNPFPPTFCGIFFSILILNSFIEEGTKFLLIKRDIGQFPYGFLLGFGFGTGEAILKYPFWELETVSINRTNAILLHIITAGIICYFIKRNKPVLGLLIAIIIHTGFNLAANWSV</sequence>
<gene>
    <name evidence="2" type="ORF">S03H2_28290</name>
</gene>
<dbReference type="AlphaFoldDB" id="X1IDH4"/>
<feature type="transmembrane region" description="Helical" evidence="1">
    <location>
        <begin position="112"/>
        <end position="133"/>
    </location>
</feature>
<evidence type="ECO:0000256" key="1">
    <source>
        <dbReference type="SAM" id="Phobius"/>
    </source>
</evidence>